<dbReference type="Proteomes" id="UP001220256">
    <property type="component" value="Unassembled WGS sequence"/>
</dbReference>
<organism evidence="2 3">
    <name type="scientific">Penicillium chrysogenum</name>
    <name type="common">Penicillium notatum</name>
    <dbReference type="NCBI Taxonomy" id="5076"/>
    <lineage>
        <taxon>Eukaryota</taxon>
        <taxon>Fungi</taxon>
        <taxon>Dikarya</taxon>
        <taxon>Ascomycota</taxon>
        <taxon>Pezizomycotina</taxon>
        <taxon>Eurotiomycetes</taxon>
        <taxon>Eurotiomycetidae</taxon>
        <taxon>Eurotiales</taxon>
        <taxon>Aspergillaceae</taxon>
        <taxon>Penicillium</taxon>
        <taxon>Penicillium chrysogenum species complex</taxon>
    </lineage>
</organism>
<keyword evidence="3" id="KW-1185">Reference proteome</keyword>
<evidence type="ECO:0008006" key="4">
    <source>
        <dbReference type="Google" id="ProtNLM"/>
    </source>
</evidence>
<sequence>MAAEQKTIRTRHSNSLKSIRQKQARRRNSLLRKSFRVLSGMRCRRLHDDTAQAQRADSVFQLLCAMASITRAAFSSSSLTDAGLALPNAARDNMARYGYRIRRWRGSVRW</sequence>
<evidence type="ECO:0000256" key="1">
    <source>
        <dbReference type="SAM" id="MobiDB-lite"/>
    </source>
</evidence>
<feature type="compositionally biased region" description="Basic residues" evidence="1">
    <location>
        <begin position="8"/>
        <end position="25"/>
    </location>
</feature>
<feature type="region of interest" description="Disordered" evidence="1">
    <location>
        <begin position="1"/>
        <end position="25"/>
    </location>
</feature>
<accession>A0ABQ8WDV9</accession>
<name>A0ABQ8WDV9_PENCH</name>
<protein>
    <recommendedName>
        <fullName evidence="4">BZIP domain-containing protein</fullName>
    </recommendedName>
</protein>
<proteinExistence type="predicted"/>
<evidence type="ECO:0000313" key="3">
    <source>
        <dbReference type="Proteomes" id="UP001220256"/>
    </source>
</evidence>
<comment type="caution">
    <text evidence="2">The sequence shown here is derived from an EMBL/GenBank/DDBJ whole genome shotgun (WGS) entry which is preliminary data.</text>
</comment>
<evidence type="ECO:0000313" key="2">
    <source>
        <dbReference type="EMBL" id="KAJ5264800.1"/>
    </source>
</evidence>
<gene>
    <name evidence="2" type="ORF">N7505_007593</name>
</gene>
<reference evidence="2 3" key="1">
    <citation type="journal article" date="2023" name="IMA Fungus">
        <title>Comparative genomic study of the Penicillium genus elucidates a diverse pangenome and 15 lateral gene transfer events.</title>
        <authorList>
            <person name="Petersen C."/>
            <person name="Sorensen T."/>
            <person name="Nielsen M.R."/>
            <person name="Sondergaard T.E."/>
            <person name="Sorensen J.L."/>
            <person name="Fitzpatrick D.A."/>
            <person name="Frisvad J.C."/>
            <person name="Nielsen K.L."/>
        </authorList>
    </citation>
    <scope>NUCLEOTIDE SEQUENCE [LARGE SCALE GENOMIC DNA]</scope>
    <source>
        <strain evidence="2 3">IBT 3361</strain>
    </source>
</reference>
<dbReference type="EMBL" id="JAPVEB010000004">
    <property type="protein sequence ID" value="KAJ5264800.1"/>
    <property type="molecule type" value="Genomic_DNA"/>
</dbReference>